<comment type="subcellular location">
    <subcellularLocation>
        <location evidence="1">Membrane</location>
        <topology evidence="1">Multi-pass membrane protein</topology>
    </subcellularLocation>
</comment>
<evidence type="ECO:0000256" key="3">
    <source>
        <dbReference type="ARBA" id="ARBA00022692"/>
    </source>
</evidence>
<evidence type="ECO:0000256" key="4">
    <source>
        <dbReference type="ARBA" id="ARBA00022989"/>
    </source>
</evidence>
<dbReference type="Proteomes" id="UP000094043">
    <property type="component" value="Chromosome 1"/>
</dbReference>
<feature type="transmembrane region" description="Helical" evidence="6">
    <location>
        <begin position="186"/>
        <end position="208"/>
    </location>
</feature>
<feature type="transmembrane region" description="Helical" evidence="6">
    <location>
        <begin position="142"/>
        <end position="165"/>
    </location>
</feature>
<evidence type="ECO:0000256" key="5">
    <source>
        <dbReference type="ARBA" id="ARBA00023136"/>
    </source>
</evidence>
<reference evidence="7" key="3">
    <citation type="submission" date="2024-01" db="EMBL/GenBank/DDBJ databases">
        <authorList>
            <person name="Coelho M.A."/>
            <person name="David-Palma M."/>
            <person name="Shea T."/>
            <person name="Sun S."/>
            <person name="Cuomo C.A."/>
            <person name="Heitman J."/>
        </authorList>
    </citation>
    <scope>NUCLEOTIDE SEQUENCE</scope>
    <source>
        <strain evidence="7">CBS 7841</strain>
    </source>
</reference>
<keyword evidence="3 6" id="KW-0812">Transmembrane</keyword>
<dbReference type="KEGG" id="cdep:91084627"/>
<evidence type="ECO:0000313" key="7">
    <source>
        <dbReference type="EMBL" id="WVN85266.1"/>
    </source>
</evidence>
<reference evidence="7" key="2">
    <citation type="journal article" date="2022" name="Elife">
        <title>Obligate sexual reproduction of a homothallic fungus closely related to the Cryptococcus pathogenic species complex.</title>
        <authorList>
            <person name="Passer A.R."/>
            <person name="Clancey S.A."/>
            <person name="Shea T."/>
            <person name="David-Palma M."/>
            <person name="Averette A.F."/>
            <person name="Boekhout T."/>
            <person name="Porcel B.M."/>
            <person name="Nowrousian M."/>
            <person name="Cuomo C.A."/>
            <person name="Sun S."/>
            <person name="Heitman J."/>
            <person name="Coelho M.A."/>
        </authorList>
    </citation>
    <scope>NUCLEOTIDE SEQUENCE</scope>
    <source>
        <strain evidence="7">CBS 7841</strain>
    </source>
</reference>
<dbReference type="RefSeq" id="XP_066065967.1">
    <property type="nucleotide sequence ID" value="XM_066209870.1"/>
</dbReference>
<keyword evidence="4 6" id="KW-1133">Transmembrane helix</keyword>
<keyword evidence="5 6" id="KW-0472">Membrane</keyword>
<dbReference type="PANTHER" id="PTHR42718:SF9">
    <property type="entry name" value="MAJOR FACILITATOR SUPERFAMILY MULTIDRUG TRANSPORTER MFSC"/>
    <property type="match status" value="1"/>
</dbReference>
<evidence type="ECO:0000256" key="1">
    <source>
        <dbReference type="ARBA" id="ARBA00004141"/>
    </source>
</evidence>
<feature type="transmembrane region" description="Helical" evidence="6">
    <location>
        <begin position="108"/>
        <end position="127"/>
    </location>
</feature>
<dbReference type="GeneID" id="91084627"/>
<organism evidence="7 8">
    <name type="scientific">Cryptococcus depauperatus CBS 7841</name>
    <dbReference type="NCBI Taxonomy" id="1295531"/>
    <lineage>
        <taxon>Eukaryota</taxon>
        <taxon>Fungi</taxon>
        <taxon>Dikarya</taxon>
        <taxon>Basidiomycota</taxon>
        <taxon>Agaricomycotina</taxon>
        <taxon>Tremellomycetes</taxon>
        <taxon>Tremellales</taxon>
        <taxon>Cryptococcaceae</taxon>
        <taxon>Cryptococcus</taxon>
    </lineage>
</organism>
<proteinExistence type="predicted"/>
<dbReference type="AlphaFoldDB" id="A0AAJ8JN48"/>
<keyword evidence="8" id="KW-1185">Reference proteome</keyword>
<evidence type="ECO:0000256" key="2">
    <source>
        <dbReference type="ARBA" id="ARBA00022448"/>
    </source>
</evidence>
<evidence type="ECO:0000313" key="8">
    <source>
        <dbReference type="Proteomes" id="UP000094043"/>
    </source>
</evidence>
<keyword evidence="2" id="KW-0813">Transport</keyword>
<dbReference type="EMBL" id="CP143784">
    <property type="protein sequence ID" value="WVN85266.1"/>
    <property type="molecule type" value="Genomic_DNA"/>
</dbReference>
<sequence length="268" mass="30857">MLTIAATVSFKMCMASAGQQTPNIALRIIQNDLRMPGYNLQWIISVYSLVYGCFLLLSRQLCWWCSRRSTRRYLYSSYQEYLERSSVLPCRHGVCHLNLRSFYRTQRYVNWIGTALTAVGWVFLHFGTSDGERAPAGWKTRYITALLIVGILLKIDFFIWEKYIMEKTIRPPLMRLQLWTRAKGRFAAVYFFGFVSIIGFISLFYHAVLSLQRVQSIHPVGTMLCFLPTSNYGVTCSGSQFRSLTAFDLISVVALSPFQTNNLLRCPL</sequence>
<evidence type="ECO:0000256" key="6">
    <source>
        <dbReference type="SAM" id="Phobius"/>
    </source>
</evidence>
<dbReference type="GO" id="GO:0016020">
    <property type="term" value="C:membrane"/>
    <property type="evidence" value="ECO:0007669"/>
    <property type="project" value="UniProtKB-SubCell"/>
</dbReference>
<protein>
    <submittedName>
        <fullName evidence="7">Uncharacterized protein</fullName>
    </submittedName>
</protein>
<feature type="transmembrane region" description="Helical" evidence="6">
    <location>
        <begin position="39"/>
        <end position="58"/>
    </location>
</feature>
<reference evidence="7" key="1">
    <citation type="submission" date="2016-06" db="EMBL/GenBank/DDBJ databases">
        <authorList>
            <person name="Cuomo C."/>
            <person name="Litvintseva A."/>
            <person name="Heitman J."/>
            <person name="Chen Y."/>
            <person name="Sun S."/>
            <person name="Springer D."/>
            <person name="Dromer F."/>
            <person name="Young S."/>
            <person name="Zeng Q."/>
            <person name="Chapman S."/>
            <person name="Gujja S."/>
            <person name="Saif S."/>
            <person name="Birren B."/>
        </authorList>
    </citation>
    <scope>NUCLEOTIDE SEQUENCE</scope>
    <source>
        <strain evidence="7">CBS 7841</strain>
    </source>
</reference>
<name>A0AAJ8JN48_9TREE</name>
<dbReference type="PANTHER" id="PTHR42718">
    <property type="entry name" value="MAJOR FACILITATOR SUPERFAMILY MULTIDRUG TRANSPORTER MFSC"/>
    <property type="match status" value="1"/>
</dbReference>
<accession>A0AAJ8JN48</accession>
<gene>
    <name evidence="7" type="ORF">L203_100411</name>
</gene>